<reference evidence="1 2" key="1">
    <citation type="submission" date="2018-08" db="EMBL/GenBank/DDBJ databases">
        <title>A genome reference for cultivated species of the human gut microbiota.</title>
        <authorList>
            <person name="Zou Y."/>
            <person name="Xue W."/>
            <person name="Luo G."/>
        </authorList>
    </citation>
    <scope>NUCLEOTIDE SEQUENCE [LARGE SCALE GENOMIC DNA]</scope>
    <source>
        <strain evidence="1 2">AM29-25AC</strain>
    </source>
</reference>
<dbReference type="Proteomes" id="UP000284644">
    <property type="component" value="Unassembled WGS sequence"/>
</dbReference>
<proteinExistence type="predicted"/>
<name>A0A414I662_9FIRM</name>
<dbReference type="Gene3D" id="3.90.105.50">
    <property type="match status" value="1"/>
</dbReference>
<dbReference type="InterPro" id="IPR038148">
    <property type="entry name" value="Tn1545/Tn916_Xis"/>
</dbReference>
<dbReference type="GO" id="GO:0003677">
    <property type="term" value="F:DNA binding"/>
    <property type="evidence" value="ECO:0007669"/>
    <property type="project" value="UniProtKB-KW"/>
</dbReference>
<organism evidence="1 2">
    <name type="scientific">Blautia obeum</name>
    <dbReference type="NCBI Taxonomy" id="40520"/>
    <lineage>
        <taxon>Bacteria</taxon>
        <taxon>Bacillati</taxon>
        <taxon>Bacillota</taxon>
        <taxon>Clostridia</taxon>
        <taxon>Lachnospirales</taxon>
        <taxon>Lachnospiraceae</taxon>
        <taxon>Blautia</taxon>
    </lineage>
</organism>
<protein>
    <submittedName>
        <fullName evidence="1">DNA-binding protein</fullName>
    </submittedName>
</protein>
<gene>
    <name evidence="1" type="ORF">DW767_11570</name>
</gene>
<keyword evidence="1" id="KW-0238">DNA-binding</keyword>
<accession>A0A414I662</accession>
<dbReference type="RefSeq" id="WP_118045544.1">
    <property type="nucleotide sequence ID" value="NZ_QSJW01000007.1"/>
</dbReference>
<evidence type="ECO:0000313" key="1">
    <source>
        <dbReference type="EMBL" id="RHE11290.1"/>
    </source>
</evidence>
<evidence type="ECO:0000313" key="2">
    <source>
        <dbReference type="Proteomes" id="UP000284644"/>
    </source>
</evidence>
<dbReference type="EMBL" id="QSJW01000007">
    <property type="protein sequence ID" value="RHE11290.1"/>
    <property type="molecule type" value="Genomic_DNA"/>
</dbReference>
<comment type="caution">
    <text evidence="1">The sequence shown here is derived from an EMBL/GenBank/DDBJ whole genome shotgun (WGS) entry which is preliminary data.</text>
</comment>
<sequence length="69" mass="8312">MKNPSPGVKNIITPTEAIDYFVLSRRKFYDLLKSDEQKNFLVFYKERKMIIRTAFARYLEAHPDLRRQC</sequence>
<dbReference type="AlphaFoldDB" id="A0A414I662"/>